<evidence type="ECO:0000313" key="3">
    <source>
        <dbReference type="Proteomes" id="UP000284416"/>
    </source>
</evidence>
<reference evidence="2 3" key="1">
    <citation type="journal article" date="2017" name="Int. J. Syst. Evol. Microbiol.">
        <title>Bacillus notoginsengisoli sp. nov., a novel bacterium isolated from the rhizosphere of Panax notoginseng.</title>
        <authorList>
            <person name="Zhang M.Y."/>
            <person name="Cheng J."/>
            <person name="Cai Y."/>
            <person name="Zhang T.Y."/>
            <person name="Wu Y.Y."/>
            <person name="Manikprabhu D."/>
            <person name="Li W.J."/>
            <person name="Zhang Y.X."/>
        </authorList>
    </citation>
    <scope>NUCLEOTIDE SEQUENCE [LARGE SCALE GENOMIC DNA]</scope>
    <source>
        <strain evidence="2 3">JCM 30743</strain>
    </source>
</reference>
<dbReference type="SUPFAM" id="SSF56601">
    <property type="entry name" value="beta-lactamase/transpeptidase-like"/>
    <property type="match status" value="1"/>
</dbReference>
<dbReference type="InterPro" id="IPR012338">
    <property type="entry name" value="Beta-lactam/transpept-like"/>
</dbReference>
<dbReference type="Proteomes" id="UP000284416">
    <property type="component" value="Unassembled WGS sequence"/>
</dbReference>
<dbReference type="Pfam" id="PF00768">
    <property type="entry name" value="Peptidase_S11"/>
    <property type="match status" value="1"/>
</dbReference>
<gene>
    <name evidence="2" type="ORF">D1B31_08250</name>
</gene>
<organism evidence="2 3">
    <name type="scientific">Neobacillus notoginsengisoli</name>
    <dbReference type="NCBI Taxonomy" id="1578198"/>
    <lineage>
        <taxon>Bacteria</taxon>
        <taxon>Bacillati</taxon>
        <taxon>Bacillota</taxon>
        <taxon>Bacilli</taxon>
        <taxon>Bacillales</taxon>
        <taxon>Bacillaceae</taxon>
        <taxon>Neobacillus</taxon>
    </lineage>
</organism>
<dbReference type="OrthoDB" id="9791132at2"/>
<proteinExistence type="predicted"/>
<accession>A0A417YW98</accession>
<dbReference type="InterPro" id="IPR001967">
    <property type="entry name" value="Peptidase_S11_N"/>
</dbReference>
<dbReference type="AlphaFoldDB" id="A0A417YW98"/>
<dbReference type="Gene3D" id="3.40.710.10">
    <property type="entry name" value="DD-peptidase/beta-lactamase superfamily"/>
    <property type="match status" value="1"/>
</dbReference>
<evidence type="ECO:0000259" key="1">
    <source>
        <dbReference type="Pfam" id="PF00768"/>
    </source>
</evidence>
<dbReference type="RefSeq" id="WP_118920275.1">
    <property type="nucleotide sequence ID" value="NZ_QWEG01000004.1"/>
</dbReference>
<protein>
    <recommendedName>
        <fullName evidence="1">Peptidase S11 D-alanyl-D-alanine carboxypeptidase A N-terminal domain-containing protein</fullName>
    </recommendedName>
</protein>
<name>A0A417YW98_9BACI</name>
<dbReference type="EMBL" id="QWEG01000004">
    <property type="protein sequence ID" value="RHW41693.1"/>
    <property type="molecule type" value="Genomic_DNA"/>
</dbReference>
<comment type="caution">
    <text evidence="2">The sequence shown here is derived from an EMBL/GenBank/DDBJ whole genome shotgun (WGS) entry which is preliminary data.</text>
</comment>
<evidence type="ECO:0000313" key="2">
    <source>
        <dbReference type="EMBL" id="RHW41693.1"/>
    </source>
</evidence>
<dbReference type="GO" id="GO:0009002">
    <property type="term" value="F:serine-type D-Ala-D-Ala carboxypeptidase activity"/>
    <property type="evidence" value="ECO:0007669"/>
    <property type="project" value="InterPro"/>
</dbReference>
<sequence length="97" mass="10955">MKNSERYKNMKNIRRLLAALMIIFVLAVGLAYSTFYIKGPNIDAKAAILMDAETNTIILAENENTPYPAASMTKMMTAYLLLEKIQTRVNVIAGKYY</sequence>
<feature type="domain" description="Peptidase S11 D-alanyl-D-alanine carboxypeptidase A N-terminal" evidence="1">
    <location>
        <begin position="38"/>
        <end position="86"/>
    </location>
</feature>
<dbReference type="GO" id="GO:0006508">
    <property type="term" value="P:proteolysis"/>
    <property type="evidence" value="ECO:0007669"/>
    <property type="project" value="InterPro"/>
</dbReference>
<keyword evidence="3" id="KW-1185">Reference proteome</keyword>